<dbReference type="InterPro" id="IPR039420">
    <property type="entry name" value="WalR-like"/>
</dbReference>
<evidence type="ECO:0000256" key="5">
    <source>
        <dbReference type="ARBA" id="ARBA00023125"/>
    </source>
</evidence>
<evidence type="ECO:0000313" key="12">
    <source>
        <dbReference type="Proteomes" id="UP000665043"/>
    </source>
</evidence>
<dbReference type="InterPro" id="IPR036388">
    <property type="entry name" value="WH-like_DNA-bd_sf"/>
</dbReference>
<dbReference type="SUPFAM" id="SSF52172">
    <property type="entry name" value="CheY-like"/>
    <property type="match status" value="1"/>
</dbReference>
<keyword evidence="12" id="KW-1185">Reference proteome</keyword>
<dbReference type="CDD" id="cd00383">
    <property type="entry name" value="trans_reg_C"/>
    <property type="match status" value="1"/>
</dbReference>
<dbReference type="Gene3D" id="6.10.250.690">
    <property type="match status" value="1"/>
</dbReference>
<evidence type="ECO:0000259" key="9">
    <source>
        <dbReference type="PROSITE" id="PS50110"/>
    </source>
</evidence>
<dbReference type="InterPro" id="IPR011006">
    <property type="entry name" value="CheY-like_superfamily"/>
</dbReference>
<dbReference type="SMART" id="SM00448">
    <property type="entry name" value="REC"/>
    <property type="match status" value="1"/>
</dbReference>
<dbReference type="Proteomes" id="UP000665043">
    <property type="component" value="Chromosome"/>
</dbReference>
<feature type="DNA-binding region" description="OmpR/PhoB-type" evidence="8">
    <location>
        <begin position="131"/>
        <end position="230"/>
    </location>
</feature>
<keyword evidence="6" id="KW-0804">Transcription</keyword>
<dbReference type="Gene3D" id="3.40.50.2300">
    <property type="match status" value="1"/>
</dbReference>
<reference evidence="11 12" key="1">
    <citation type="submission" date="2019-12" db="EMBL/GenBank/DDBJ databases">
        <title>The whole genome sequencing of a strain isolated from a Mars analog, Dalangtan Playa.</title>
        <authorList>
            <person name="Huang T."/>
        </authorList>
    </citation>
    <scope>NUCLEOTIDE SEQUENCE [LARGE SCALE GENOMIC DNA]</scope>
    <source>
        <strain evidence="11 12">DP4-553-S</strain>
    </source>
</reference>
<accession>A0ABX7VNM2</accession>
<protein>
    <submittedName>
        <fullName evidence="11">Response regulator</fullName>
    </submittedName>
</protein>
<sequence length="238" mass="27258">MREVMMIDKKIMVVDDEEKLQSMITSILQDYGFTHIEATGSVFQGRKLFMAFNPEIVILDIMLPDGSGYDLLDFMRRKSDVPVIFLSAKGEDDDKLRGLSLGADDYIVKPFLPKELILRMEAILRRVYPESSVVPLKYSTIDFHTGHVTKNREVIPLTATEFKILDKLNKNAGRIVTIDSLCETVWQNHVWGYENSLMAHIRRIREKIEINPSKPVSLITLRGLGYKLITENKGYPPI</sequence>
<evidence type="ECO:0000256" key="1">
    <source>
        <dbReference type="ARBA" id="ARBA00004496"/>
    </source>
</evidence>
<dbReference type="Pfam" id="PF00072">
    <property type="entry name" value="Response_reg"/>
    <property type="match status" value="1"/>
</dbReference>
<evidence type="ECO:0000256" key="7">
    <source>
        <dbReference type="PROSITE-ProRule" id="PRU00169"/>
    </source>
</evidence>
<evidence type="ECO:0000256" key="4">
    <source>
        <dbReference type="ARBA" id="ARBA00023015"/>
    </source>
</evidence>
<feature type="modified residue" description="4-aspartylphosphate" evidence="7">
    <location>
        <position position="60"/>
    </location>
</feature>
<evidence type="ECO:0000313" key="11">
    <source>
        <dbReference type="EMBL" id="QTM98466.1"/>
    </source>
</evidence>
<evidence type="ECO:0000256" key="6">
    <source>
        <dbReference type="ARBA" id="ARBA00023163"/>
    </source>
</evidence>
<gene>
    <name evidence="11" type="ORF">ERJ70_03650</name>
</gene>
<keyword evidence="3" id="KW-0902">Two-component regulatory system</keyword>
<keyword evidence="4" id="KW-0805">Transcription regulation</keyword>
<dbReference type="InterPro" id="IPR001867">
    <property type="entry name" value="OmpR/PhoB-type_DNA-bd"/>
</dbReference>
<dbReference type="InterPro" id="IPR001789">
    <property type="entry name" value="Sig_transdc_resp-reg_receiver"/>
</dbReference>
<evidence type="ECO:0000256" key="2">
    <source>
        <dbReference type="ARBA" id="ARBA00022553"/>
    </source>
</evidence>
<dbReference type="PROSITE" id="PS51755">
    <property type="entry name" value="OMPR_PHOB"/>
    <property type="match status" value="1"/>
</dbReference>
<dbReference type="EMBL" id="CP046956">
    <property type="protein sequence ID" value="QTM98466.1"/>
    <property type="molecule type" value="Genomic_DNA"/>
</dbReference>
<evidence type="ECO:0000256" key="3">
    <source>
        <dbReference type="ARBA" id="ARBA00023012"/>
    </source>
</evidence>
<name>A0ABX7VNM2_9BACI</name>
<dbReference type="SMART" id="SM00862">
    <property type="entry name" value="Trans_reg_C"/>
    <property type="match status" value="1"/>
</dbReference>
<evidence type="ECO:0000256" key="8">
    <source>
        <dbReference type="PROSITE-ProRule" id="PRU01091"/>
    </source>
</evidence>
<proteinExistence type="predicted"/>
<keyword evidence="5 8" id="KW-0238">DNA-binding</keyword>
<dbReference type="Gene3D" id="1.10.10.10">
    <property type="entry name" value="Winged helix-like DNA-binding domain superfamily/Winged helix DNA-binding domain"/>
    <property type="match status" value="1"/>
</dbReference>
<dbReference type="InterPro" id="IPR016032">
    <property type="entry name" value="Sig_transdc_resp-reg_C-effctor"/>
</dbReference>
<feature type="domain" description="OmpR/PhoB-type" evidence="10">
    <location>
        <begin position="131"/>
        <end position="230"/>
    </location>
</feature>
<evidence type="ECO:0000259" key="10">
    <source>
        <dbReference type="PROSITE" id="PS51755"/>
    </source>
</evidence>
<dbReference type="PROSITE" id="PS50110">
    <property type="entry name" value="RESPONSE_REGULATORY"/>
    <property type="match status" value="1"/>
</dbReference>
<keyword evidence="2 7" id="KW-0597">Phosphoprotein</keyword>
<dbReference type="PANTHER" id="PTHR48111">
    <property type="entry name" value="REGULATOR OF RPOS"/>
    <property type="match status" value="1"/>
</dbReference>
<dbReference type="Pfam" id="PF00486">
    <property type="entry name" value="Trans_reg_C"/>
    <property type="match status" value="1"/>
</dbReference>
<organism evidence="11 12">
    <name type="scientific">Sediminibacillus dalangtanensis</name>
    <dbReference type="NCBI Taxonomy" id="2729421"/>
    <lineage>
        <taxon>Bacteria</taxon>
        <taxon>Bacillati</taxon>
        <taxon>Bacillota</taxon>
        <taxon>Bacilli</taxon>
        <taxon>Bacillales</taxon>
        <taxon>Bacillaceae</taxon>
        <taxon>Sediminibacillus</taxon>
    </lineage>
</organism>
<comment type="subcellular location">
    <subcellularLocation>
        <location evidence="1">Cytoplasm</location>
    </subcellularLocation>
</comment>
<dbReference type="PANTHER" id="PTHR48111:SF52">
    <property type="entry name" value="TRANSCRIPTIONAL REGULATORY PROTEIN YVRH"/>
    <property type="match status" value="1"/>
</dbReference>
<dbReference type="SUPFAM" id="SSF46894">
    <property type="entry name" value="C-terminal effector domain of the bipartite response regulators"/>
    <property type="match status" value="1"/>
</dbReference>
<feature type="domain" description="Response regulatory" evidence="9">
    <location>
        <begin position="10"/>
        <end position="124"/>
    </location>
</feature>